<dbReference type="NCBIfam" id="TIGR00221">
    <property type="entry name" value="nagA"/>
    <property type="match status" value="1"/>
</dbReference>
<dbReference type="PANTHER" id="PTHR11113:SF14">
    <property type="entry name" value="N-ACETYLGLUCOSAMINE-6-PHOSPHATE DEACETYLASE"/>
    <property type="match status" value="1"/>
</dbReference>
<feature type="binding site" evidence="7">
    <location>
        <position position="200"/>
    </location>
    <ligand>
        <name>Zn(2+)</name>
        <dbReference type="ChEBI" id="CHEBI:29105"/>
    </ligand>
</feature>
<evidence type="ECO:0000256" key="1">
    <source>
        <dbReference type="ARBA" id="ARBA00010716"/>
    </source>
</evidence>
<evidence type="ECO:0000313" key="8">
    <source>
        <dbReference type="EMBL" id="KKJ00566.1"/>
    </source>
</evidence>
<evidence type="ECO:0000256" key="2">
    <source>
        <dbReference type="ARBA" id="ARBA00022723"/>
    </source>
</evidence>
<keyword evidence="2 7" id="KW-0479">Metal-binding</keyword>
<feature type="binding site" evidence="7">
    <location>
        <position position="221"/>
    </location>
    <ligand>
        <name>Zn(2+)</name>
        <dbReference type="ChEBI" id="CHEBI:29105"/>
    </ligand>
</feature>
<dbReference type="GO" id="GO:0046872">
    <property type="term" value="F:metal ion binding"/>
    <property type="evidence" value="ECO:0007669"/>
    <property type="project" value="UniProtKB-KW"/>
</dbReference>
<dbReference type="AlphaFoldDB" id="A0A0M2PVU5"/>
<keyword evidence="4" id="KW-0119">Carbohydrate metabolism</keyword>
<dbReference type="GO" id="GO:0006046">
    <property type="term" value="P:N-acetylglucosamine catabolic process"/>
    <property type="evidence" value="ECO:0007669"/>
    <property type="project" value="TreeGrafter"/>
</dbReference>
<organism evidence="8 9">
    <name type="scientific">Prochlorothrix hollandica PCC 9006 = CALU 1027</name>
    <dbReference type="NCBI Taxonomy" id="317619"/>
    <lineage>
        <taxon>Bacteria</taxon>
        <taxon>Bacillati</taxon>
        <taxon>Cyanobacteriota</taxon>
        <taxon>Cyanophyceae</taxon>
        <taxon>Prochlorotrichales</taxon>
        <taxon>Prochlorotrichaceae</taxon>
        <taxon>Prochlorothrix</taxon>
    </lineage>
</organism>
<accession>A0A0M2PVU5</accession>
<dbReference type="EMBL" id="AJTX02000004">
    <property type="protein sequence ID" value="KKJ00566.1"/>
    <property type="molecule type" value="Genomic_DNA"/>
</dbReference>
<gene>
    <name evidence="8" type="ORF">PROH_10710</name>
</gene>
<feature type="binding site" evidence="6">
    <location>
        <position position="232"/>
    </location>
    <ligand>
        <name>substrate</name>
    </ligand>
</feature>
<evidence type="ECO:0000256" key="7">
    <source>
        <dbReference type="PIRSR" id="PIRSR038994-3"/>
    </source>
</evidence>
<feature type="active site" description="Proton donor/acceptor" evidence="5">
    <location>
        <position position="280"/>
    </location>
</feature>
<evidence type="ECO:0000256" key="6">
    <source>
        <dbReference type="PIRSR" id="PIRSR038994-2"/>
    </source>
</evidence>
<keyword evidence="3 4" id="KW-0378">Hydrolase</keyword>
<comment type="similarity">
    <text evidence="1 4">Belongs to the metallo-dependent hydrolases superfamily. NagA family.</text>
</comment>
<feature type="binding site" evidence="6">
    <location>
        <position position="256"/>
    </location>
    <ligand>
        <name>substrate</name>
    </ligand>
</feature>
<dbReference type="PIRSF" id="PIRSF038994">
    <property type="entry name" value="NagA"/>
    <property type="match status" value="1"/>
</dbReference>
<sequence>MTHARLPGHPDLLCVWVDPQGLVRSIQPMAQAFKQPPPERLQVVNLQGDWLSLGGVDLQINGALGLSFTDLTLNHLGKLGEICQFLWQQGVDAFLPTLVTTSPQQIQQALATIHRYDQQIHRVGSAKILGVHLEGPCLNPSKRGAHPQQYLQPLTLATLKTLLADQGQWVKVMTLAPELDPTGEVIPYLCQQGIAVSLGHSQATAAQAQAAFRQGATLVTHAFNAMPPLHHREPGLLGAALLEPGVFAGFIADGQHVSPLMLQILLRAGNYSEHLFLVSDALAPLGLGDGTYPWDDRHMTVDQGTARLADGTLAGTTEPLLTGVSNLVRWGVCSVEEAIALATTAPRQALGDRWEASRRDRPFMGRAANQLLRWSLDRDGHTLTWQRLLANT</sequence>
<dbReference type="PANTHER" id="PTHR11113">
    <property type="entry name" value="N-ACETYLGLUCOSAMINE-6-PHOSPHATE DEACETYLASE"/>
    <property type="match status" value="1"/>
</dbReference>
<evidence type="ECO:0000256" key="4">
    <source>
        <dbReference type="PIRNR" id="PIRNR038994"/>
    </source>
</evidence>
<feature type="binding site" evidence="6">
    <location>
        <position position="145"/>
    </location>
    <ligand>
        <name>substrate</name>
    </ligand>
</feature>
<protein>
    <submittedName>
        <fullName evidence="8">N-acetylglucosamine-6-phosphate deacetylase</fullName>
    </submittedName>
</protein>
<proteinExistence type="inferred from homology"/>
<dbReference type="InterPro" id="IPR003764">
    <property type="entry name" value="GlcNAc_6-P_deAcase"/>
</dbReference>
<comment type="caution">
    <text evidence="8">The sequence shown here is derived from an EMBL/GenBank/DDBJ whole genome shotgun (WGS) entry which is preliminary data.</text>
</comment>
<evidence type="ECO:0000313" key="9">
    <source>
        <dbReference type="Proteomes" id="UP000034681"/>
    </source>
</evidence>
<dbReference type="GO" id="GO:0008448">
    <property type="term" value="F:N-acetylglucosamine-6-phosphate deacetylase activity"/>
    <property type="evidence" value="ECO:0007669"/>
    <property type="project" value="InterPro"/>
</dbReference>
<name>A0A0M2PVU5_PROHO</name>
<dbReference type="SUPFAM" id="SSF51556">
    <property type="entry name" value="Metallo-dependent hydrolases"/>
    <property type="match status" value="1"/>
</dbReference>
<dbReference type="STRING" id="317619.GCA_000332315_00910"/>
<feature type="binding site" evidence="7">
    <location>
        <position position="134"/>
    </location>
    <ligand>
        <name>Zn(2+)</name>
        <dbReference type="ChEBI" id="CHEBI:29105"/>
    </ligand>
</feature>
<dbReference type="eggNOG" id="COG1820">
    <property type="taxonomic scope" value="Bacteria"/>
</dbReference>
<evidence type="ECO:0000256" key="3">
    <source>
        <dbReference type="ARBA" id="ARBA00022801"/>
    </source>
</evidence>
<reference evidence="8" key="1">
    <citation type="submission" date="2012-04" db="EMBL/GenBank/DDBJ databases">
        <authorList>
            <person name="Borisov I.G."/>
            <person name="Ivanikova N.V."/>
            <person name="Pinevich A.V."/>
        </authorList>
    </citation>
    <scope>NUCLEOTIDE SEQUENCE</scope>
    <source>
        <strain evidence="8">CALU 1027</strain>
    </source>
</reference>
<comment type="cofactor">
    <cofactor evidence="7">
        <name>a divalent metal cation</name>
        <dbReference type="ChEBI" id="CHEBI:60240"/>
    </cofactor>
    <text evidence="7">Binds 1 divalent metal cation per subunit.</text>
</comment>
<dbReference type="Proteomes" id="UP000034681">
    <property type="component" value="Unassembled WGS sequence"/>
</dbReference>
<dbReference type="Gene3D" id="3.20.20.140">
    <property type="entry name" value="Metal-dependent hydrolases"/>
    <property type="match status" value="1"/>
</dbReference>
<feature type="binding site" evidence="6">
    <location>
        <begin position="224"/>
        <end position="225"/>
    </location>
    <ligand>
        <name>substrate</name>
    </ligand>
</feature>
<keyword evidence="9" id="KW-1185">Reference proteome</keyword>
<evidence type="ECO:0000256" key="5">
    <source>
        <dbReference type="PIRSR" id="PIRSR038994-1"/>
    </source>
</evidence>
<feature type="binding site" evidence="6">
    <location>
        <begin position="313"/>
        <end position="315"/>
    </location>
    <ligand>
        <name>substrate</name>
    </ligand>
</feature>
<dbReference type="InterPro" id="IPR032466">
    <property type="entry name" value="Metal_Hydrolase"/>
</dbReference>